<sequence>MQIDELGEPIASRELRQGGRSVTVTFGKPVQDDSGAWSCGVRIDGMEPEPFTRRIYGGDSVQALLLAMSFAGRLLAQREELYTYNGSADLGFPAAR</sequence>
<reference evidence="2 3" key="1">
    <citation type="submission" date="2020-10" db="EMBL/GenBank/DDBJ databases">
        <title>Identification of Nocardia species via Next-generation sequencing and recognition of intraspecies genetic diversity.</title>
        <authorList>
            <person name="Li P."/>
            <person name="Li P."/>
            <person name="Lu B."/>
        </authorList>
    </citation>
    <scope>NUCLEOTIDE SEQUENCE [LARGE SCALE GENOMIC DNA]</scope>
    <source>
        <strain evidence="2 3">BJ06-0157</strain>
    </source>
</reference>
<evidence type="ECO:0000259" key="1">
    <source>
        <dbReference type="Pfam" id="PF22302"/>
    </source>
</evidence>
<dbReference type="InterPro" id="IPR054241">
    <property type="entry name" value="DUF6968"/>
</dbReference>
<evidence type="ECO:0000313" key="2">
    <source>
        <dbReference type="EMBL" id="MBF6296383.1"/>
    </source>
</evidence>
<dbReference type="Pfam" id="PF22302">
    <property type="entry name" value="DUF6968"/>
    <property type="match status" value="1"/>
</dbReference>
<gene>
    <name evidence="2" type="ORF">IU459_02365</name>
</gene>
<name>A0ABS0CNP5_9NOCA</name>
<accession>A0ABS0CNP5</accession>
<organism evidence="2 3">
    <name type="scientific">Nocardia amamiensis</name>
    <dbReference type="NCBI Taxonomy" id="404578"/>
    <lineage>
        <taxon>Bacteria</taxon>
        <taxon>Bacillati</taxon>
        <taxon>Actinomycetota</taxon>
        <taxon>Actinomycetes</taxon>
        <taxon>Mycobacteriales</taxon>
        <taxon>Nocardiaceae</taxon>
        <taxon>Nocardia</taxon>
    </lineage>
</organism>
<comment type="caution">
    <text evidence="2">The sequence shown here is derived from an EMBL/GenBank/DDBJ whole genome shotgun (WGS) entry which is preliminary data.</text>
</comment>
<keyword evidence="3" id="KW-1185">Reference proteome</keyword>
<proteinExistence type="predicted"/>
<protein>
    <recommendedName>
        <fullName evidence="1">DUF6968 domain-containing protein</fullName>
    </recommendedName>
</protein>
<dbReference type="EMBL" id="JADLQX010000001">
    <property type="protein sequence ID" value="MBF6296383.1"/>
    <property type="molecule type" value="Genomic_DNA"/>
</dbReference>
<evidence type="ECO:0000313" key="3">
    <source>
        <dbReference type="Proteomes" id="UP000702209"/>
    </source>
</evidence>
<feature type="domain" description="DUF6968" evidence="1">
    <location>
        <begin position="12"/>
        <end position="93"/>
    </location>
</feature>
<dbReference type="RefSeq" id="WP_195127733.1">
    <property type="nucleotide sequence ID" value="NZ_JADLQX010000001.1"/>
</dbReference>
<dbReference type="Proteomes" id="UP000702209">
    <property type="component" value="Unassembled WGS sequence"/>
</dbReference>